<protein>
    <submittedName>
        <fullName evidence="1">Uncharacterized protein</fullName>
    </submittedName>
</protein>
<proteinExistence type="predicted"/>
<dbReference type="STRING" id="517418.Ctha_1906"/>
<accession>B3QUB1</accession>
<evidence type="ECO:0000313" key="2">
    <source>
        <dbReference type="Proteomes" id="UP000001208"/>
    </source>
</evidence>
<name>B3QUB1_CHLT3</name>
<organism evidence="1 2">
    <name type="scientific">Chloroherpeton thalassium (strain ATCC 35110 / GB-78)</name>
    <dbReference type="NCBI Taxonomy" id="517418"/>
    <lineage>
        <taxon>Bacteria</taxon>
        <taxon>Pseudomonadati</taxon>
        <taxon>Chlorobiota</taxon>
        <taxon>Chlorobiia</taxon>
        <taxon>Chlorobiales</taxon>
        <taxon>Chloroherpetonaceae</taxon>
        <taxon>Chloroherpeton</taxon>
    </lineage>
</organism>
<dbReference type="EMBL" id="CP001100">
    <property type="protein sequence ID" value="ACF14360.1"/>
    <property type="molecule type" value="Genomic_DNA"/>
</dbReference>
<dbReference type="AlphaFoldDB" id="B3QUB1"/>
<dbReference type="HOGENOM" id="CLU_2877636_0_0_10"/>
<gene>
    <name evidence="1" type="ordered locus">Ctha_1906</name>
</gene>
<dbReference type="Proteomes" id="UP000001208">
    <property type="component" value="Chromosome"/>
</dbReference>
<reference evidence="1 2" key="1">
    <citation type="submission" date="2008-06" db="EMBL/GenBank/DDBJ databases">
        <title>Complete sequence of Chloroherpeton thalassium ATCC 35110.</title>
        <authorList>
            <consortium name="US DOE Joint Genome Institute"/>
            <person name="Lucas S."/>
            <person name="Copeland A."/>
            <person name="Lapidus A."/>
            <person name="Glavina del Rio T."/>
            <person name="Dalin E."/>
            <person name="Tice H."/>
            <person name="Bruce D."/>
            <person name="Goodwin L."/>
            <person name="Pitluck S."/>
            <person name="Schmutz J."/>
            <person name="Larimer F."/>
            <person name="Land M."/>
            <person name="Hauser L."/>
            <person name="Kyrpides N."/>
            <person name="Mikhailova N."/>
            <person name="Liu Z."/>
            <person name="Li T."/>
            <person name="Zhao F."/>
            <person name="Overmann J."/>
            <person name="Bryant D.A."/>
            <person name="Richardson P."/>
        </authorList>
    </citation>
    <scope>NUCLEOTIDE SEQUENCE [LARGE SCALE GENOMIC DNA]</scope>
    <source>
        <strain evidence="2">ATCC 35110 / GB-78</strain>
    </source>
</reference>
<dbReference type="KEGG" id="cts:Ctha_1906"/>
<sequence length="63" mass="7445">MLNMTFDFFMVNEMKHLSGVWMLLLPAQHDKLLFCHAEKMAHPFCEDDSSRARLSIAEFFMSF</sequence>
<evidence type="ECO:0000313" key="1">
    <source>
        <dbReference type="EMBL" id="ACF14360.1"/>
    </source>
</evidence>
<keyword evidence="2" id="KW-1185">Reference proteome</keyword>